<dbReference type="EMBL" id="CP136891">
    <property type="protein sequence ID" value="WOK97609.1"/>
    <property type="molecule type" value="Genomic_DNA"/>
</dbReference>
<proteinExistence type="predicted"/>
<reference evidence="1 2" key="1">
    <citation type="submission" date="2023-10" db="EMBL/GenBank/DDBJ databases">
        <title>Chromosome-scale genome assembly provides insights into flower coloration mechanisms of Canna indica.</title>
        <authorList>
            <person name="Li C."/>
        </authorList>
    </citation>
    <scope>NUCLEOTIDE SEQUENCE [LARGE SCALE GENOMIC DNA]</scope>
    <source>
        <tissue evidence="1">Flower</tissue>
    </source>
</reference>
<name>A0AAQ3JWA6_9LILI</name>
<organism evidence="1 2">
    <name type="scientific">Canna indica</name>
    <name type="common">Indian-shot</name>
    <dbReference type="NCBI Taxonomy" id="4628"/>
    <lineage>
        <taxon>Eukaryota</taxon>
        <taxon>Viridiplantae</taxon>
        <taxon>Streptophyta</taxon>
        <taxon>Embryophyta</taxon>
        <taxon>Tracheophyta</taxon>
        <taxon>Spermatophyta</taxon>
        <taxon>Magnoliopsida</taxon>
        <taxon>Liliopsida</taxon>
        <taxon>Zingiberales</taxon>
        <taxon>Cannaceae</taxon>
        <taxon>Canna</taxon>
    </lineage>
</organism>
<accession>A0AAQ3JWA6</accession>
<gene>
    <name evidence="1" type="ORF">Cni_G06317</name>
</gene>
<sequence>MYVFFSYELYISTLNFTVIGLQAPELLTILFNIGSRILLRELPSILDGTARLKAQAQDHSKATLAPKVMSTGDWAHGQLIKLFHFTVINFYFLTSQDIKITYFEVWKPFDHHLTV</sequence>
<evidence type="ECO:0000313" key="1">
    <source>
        <dbReference type="EMBL" id="WOK97609.1"/>
    </source>
</evidence>
<dbReference type="Proteomes" id="UP001327560">
    <property type="component" value="Chromosome 2"/>
</dbReference>
<evidence type="ECO:0000313" key="2">
    <source>
        <dbReference type="Proteomes" id="UP001327560"/>
    </source>
</evidence>
<protein>
    <submittedName>
        <fullName evidence="1">Uncharacterized protein</fullName>
    </submittedName>
</protein>
<dbReference type="AlphaFoldDB" id="A0AAQ3JWA6"/>
<keyword evidence="2" id="KW-1185">Reference proteome</keyword>